<dbReference type="PANTHER" id="PTHR35342">
    <property type="entry name" value="TRICARBOXYLIC TRANSPORT PROTEIN"/>
    <property type="match status" value="1"/>
</dbReference>
<accession>A0A0J9E969</accession>
<reference evidence="3 4" key="1">
    <citation type="submission" date="2015-06" db="EMBL/GenBank/DDBJ databases">
        <title>Draft genome sequence of an Alphaproteobacteria species associated to the Mediterranean sponge Oscarella lobularis.</title>
        <authorList>
            <person name="Jourda C."/>
            <person name="Santini S."/>
            <person name="Claverie J.-M."/>
        </authorList>
    </citation>
    <scope>NUCLEOTIDE SEQUENCE [LARGE SCALE GENOMIC DNA]</scope>
    <source>
        <strain evidence="3">IGS</strain>
    </source>
</reference>
<protein>
    <submittedName>
        <fullName evidence="3">Tricarboxylate transport membrane protein TctA</fullName>
    </submittedName>
</protein>
<dbReference type="STRING" id="1675527.AIOL_004152"/>
<evidence type="ECO:0000256" key="1">
    <source>
        <dbReference type="SAM" id="Phobius"/>
    </source>
</evidence>
<feature type="transmembrane region" description="Helical" evidence="1">
    <location>
        <begin position="222"/>
        <end position="241"/>
    </location>
</feature>
<feature type="transmembrane region" description="Helical" evidence="1">
    <location>
        <begin position="434"/>
        <end position="464"/>
    </location>
</feature>
<keyword evidence="1" id="KW-0812">Transmembrane</keyword>
<feature type="transmembrane region" description="Helical" evidence="1">
    <location>
        <begin position="485"/>
        <end position="507"/>
    </location>
</feature>
<feature type="transmembrane region" description="Helical" evidence="1">
    <location>
        <begin position="80"/>
        <end position="102"/>
    </location>
</feature>
<dbReference type="Pfam" id="PF01970">
    <property type="entry name" value="TctA"/>
    <property type="match status" value="1"/>
</dbReference>
<evidence type="ECO:0000259" key="2">
    <source>
        <dbReference type="Pfam" id="PF01970"/>
    </source>
</evidence>
<dbReference type="OrthoDB" id="9791872at2"/>
<evidence type="ECO:0000313" key="4">
    <source>
        <dbReference type="Proteomes" id="UP000037178"/>
    </source>
</evidence>
<dbReference type="PATRIC" id="fig|1675527.3.peg.4352"/>
<feature type="transmembrane region" description="Helical" evidence="1">
    <location>
        <begin position="409"/>
        <end position="428"/>
    </location>
</feature>
<dbReference type="Proteomes" id="UP000037178">
    <property type="component" value="Unassembled WGS sequence"/>
</dbReference>
<keyword evidence="1" id="KW-0472">Membrane</keyword>
<feature type="transmembrane region" description="Helical" evidence="1">
    <location>
        <begin position="152"/>
        <end position="168"/>
    </location>
</feature>
<dbReference type="EMBL" id="LFTY01000002">
    <property type="protein sequence ID" value="KMW59171.1"/>
    <property type="molecule type" value="Genomic_DNA"/>
</dbReference>
<feature type="domain" description="DUF112" evidence="2">
    <location>
        <begin position="20"/>
        <end position="459"/>
    </location>
</feature>
<dbReference type="PANTHER" id="PTHR35342:SF1">
    <property type="entry name" value="BLR4373 PROTEIN"/>
    <property type="match status" value="1"/>
</dbReference>
<sequence>MDVLFSLGQGILVALEPLNLGLAILGVVVGLFVGAMPGLGSVNGVAILLPFTFVIQQMTGSATSPMIFLAAIYYGAMYGGAISSITLGIPGASTAVATTFDGRPMALQGRADRALVTAAVASFVGGTIANILFTAFAPPLAFVALKFGDPEIFALMLLAFATFVGLGGDDIPKTIFSICFGLVLATVGFDIISGEPRLLFFEVQGENLIPGLNAVNWFSRGIQFLVLAIGVYGIGEMIWTINSSRDGVKMSEVNVSFSRIMASIRNFPEAWKGTTIGSLLGFFVGILPAAGATPGSLMSYGVAKMTSRNPQEYGKGAVDGVAAPEAANNSASTGAMLPMMTLGIPGSPTTAVLLAGMVIWGLQPGPALFAEQPDFVWPLIGSFYISNVVALLVNLAFIPLFLWMLRMPFTILAPLIFVLSLVGVYAAYQNIYDVWLMVIIGFAAFFLRMLDYPLAPAVLAIVLGPIAEPKLRQSLLFSDGSFDIFFTRPIAAPITIIALILLFLPLLKLIRDKLRGS</sequence>
<comment type="caution">
    <text evidence="3">The sequence shown here is derived from an EMBL/GenBank/DDBJ whole genome shotgun (WGS) entry which is preliminary data.</text>
</comment>
<feature type="transmembrane region" description="Helical" evidence="1">
    <location>
        <begin position="114"/>
        <end position="137"/>
    </location>
</feature>
<keyword evidence="4" id="KW-1185">Reference proteome</keyword>
<keyword evidence="1" id="KW-1133">Transmembrane helix</keyword>
<feature type="transmembrane region" description="Helical" evidence="1">
    <location>
        <begin position="175"/>
        <end position="192"/>
    </location>
</feature>
<feature type="transmembrane region" description="Helical" evidence="1">
    <location>
        <begin position="342"/>
        <end position="363"/>
    </location>
</feature>
<feature type="transmembrane region" description="Helical" evidence="1">
    <location>
        <begin position="20"/>
        <end position="40"/>
    </location>
</feature>
<gene>
    <name evidence="3" type="ORF">AIOL_004152</name>
</gene>
<name>A0A0J9E969_9RHOB</name>
<evidence type="ECO:0000313" key="3">
    <source>
        <dbReference type="EMBL" id="KMW59171.1"/>
    </source>
</evidence>
<dbReference type="InterPro" id="IPR002823">
    <property type="entry name" value="DUF112_TM"/>
</dbReference>
<proteinExistence type="predicted"/>
<feature type="transmembrane region" description="Helical" evidence="1">
    <location>
        <begin position="375"/>
        <end position="402"/>
    </location>
</feature>
<dbReference type="AlphaFoldDB" id="A0A0J9E969"/>
<dbReference type="RefSeq" id="WP_049644689.1">
    <property type="nucleotide sequence ID" value="NZ_LFTY01000002.1"/>
</dbReference>
<organism evidence="3 4">
    <name type="scientific">Candidatus Rhodobacter oscarellae</name>
    <dbReference type="NCBI Taxonomy" id="1675527"/>
    <lineage>
        <taxon>Bacteria</taxon>
        <taxon>Pseudomonadati</taxon>
        <taxon>Pseudomonadota</taxon>
        <taxon>Alphaproteobacteria</taxon>
        <taxon>Rhodobacterales</taxon>
        <taxon>Rhodobacter group</taxon>
        <taxon>Rhodobacter</taxon>
    </lineage>
</organism>